<accession>A0A517YH97</accession>
<dbReference type="Proteomes" id="UP000315017">
    <property type="component" value="Chromosome"/>
</dbReference>
<name>A0A517YH97_9BACT</name>
<evidence type="ECO:0000313" key="3">
    <source>
        <dbReference type="Proteomes" id="UP000315017"/>
    </source>
</evidence>
<keyword evidence="1" id="KW-0472">Membrane</keyword>
<dbReference type="AlphaFoldDB" id="A0A517YH97"/>
<evidence type="ECO:0000256" key="1">
    <source>
        <dbReference type="SAM" id="Phobius"/>
    </source>
</evidence>
<organism evidence="2 3">
    <name type="scientific">Anatilimnocola aggregata</name>
    <dbReference type="NCBI Taxonomy" id="2528021"/>
    <lineage>
        <taxon>Bacteria</taxon>
        <taxon>Pseudomonadati</taxon>
        <taxon>Planctomycetota</taxon>
        <taxon>Planctomycetia</taxon>
        <taxon>Pirellulales</taxon>
        <taxon>Pirellulaceae</taxon>
        <taxon>Anatilimnocola</taxon>
    </lineage>
</organism>
<feature type="transmembrane region" description="Helical" evidence="1">
    <location>
        <begin position="32"/>
        <end position="54"/>
    </location>
</feature>
<gene>
    <name evidence="2" type="ORF">ETAA8_47210</name>
</gene>
<protein>
    <submittedName>
        <fullName evidence="2">Uncharacterized protein</fullName>
    </submittedName>
</protein>
<keyword evidence="1" id="KW-1133">Transmembrane helix</keyword>
<dbReference type="KEGG" id="aagg:ETAA8_47210"/>
<proteinExistence type="predicted"/>
<keyword evidence="3" id="KW-1185">Reference proteome</keyword>
<keyword evidence="1" id="KW-0812">Transmembrane</keyword>
<evidence type="ECO:0000313" key="2">
    <source>
        <dbReference type="EMBL" id="QDU29606.1"/>
    </source>
</evidence>
<dbReference type="EMBL" id="CP036274">
    <property type="protein sequence ID" value="QDU29606.1"/>
    <property type="molecule type" value="Genomic_DNA"/>
</dbReference>
<reference evidence="2 3" key="1">
    <citation type="submission" date="2019-02" db="EMBL/GenBank/DDBJ databases">
        <title>Deep-cultivation of Planctomycetes and their phenomic and genomic characterization uncovers novel biology.</title>
        <authorList>
            <person name="Wiegand S."/>
            <person name="Jogler M."/>
            <person name="Boedeker C."/>
            <person name="Pinto D."/>
            <person name="Vollmers J."/>
            <person name="Rivas-Marin E."/>
            <person name="Kohn T."/>
            <person name="Peeters S.H."/>
            <person name="Heuer A."/>
            <person name="Rast P."/>
            <person name="Oberbeckmann S."/>
            <person name="Bunk B."/>
            <person name="Jeske O."/>
            <person name="Meyerdierks A."/>
            <person name="Storesund J.E."/>
            <person name="Kallscheuer N."/>
            <person name="Luecker S."/>
            <person name="Lage O.M."/>
            <person name="Pohl T."/>
            <person name="Merkel B.J."/>
            <person name="Hornburger P."/>
            <person name="Mueller R.-W."/>
            <person name="Bruemmer F."/>
            <person name="Labrenz M."/>
            <person name="Spormann A.M."/>
            <person name="Op den Camp H."/>
            <person name="Overmann J."/>
            <person name="Amann R."/>
            <person name="Jetten M.S.M."/>
            <person name="Mascher T."/>
            <person name="Medema M.H."/>
            <person name="Devos D.P."/>
            <person name="Kaster A.-K."/>
            <person name="Ovreas L."/>
            <person name="Rohde M."/>
            <person name="Galperin M.Y."/>
            <person name="Jogler C."/>
        </authorList>
    </citation>
    <scope>NUCLEOTIDE SEQUENCE [LARGE SCALE GENOMIC DNA]</scope>
    <source>
        <strain evidence="2 3">ETA_A8</strain>
    </source>
</reference>
<sequence>MMGRAYAGVLGPLACTLVLCRGAISGGGVEATLLVACGAMFGFAAVGFVAGQLAESFIAEGVRQKFLTALEQQRQSSTGAAVK</sequence>